<comment type="caution">
    <text evidence="2">The sequence shown here is derived from an EMBL/GenBank/DDBJ whole genome shotgun (WGS) entry which is preliminary data.</text>
</comment>
<dbReference type="PANTHER" id="PTHR31751">
    <property type="entry name" value="SI:CH211-108C17.2-RELATED-RELATED"/>
    <property type="match status" value="1"/>
</dbReference>
<dbReference type="EMBL" id="JAGKHQ010000001">
    <property type="protein sequence ID" value="KAG7523686.1"/>
    <property type="molecule type" value="Genomic_DNA"/>
</dbReference>
<evidence type="ECO:0000256" key="1">
    <source>
        <dbReference type="SAM" id="MobiDB-lite"/>
    </source>
</evidence>
<keyword evidence="3" id="KW-1185">Reference proteome</keyword>
<name>A0AAV6T2U9_SOLSE</name>
<evidence type="ECO:0000313" key="3">
    <source>
        <dbReference type="Proteomes" id="UP000693946"/>
    </source>
</evidence>
<dbReference type="GO" id="GO:0051537">
    <property type="term" value="F:2 iron, 2 sulfur cluster binding"/>
    <property type="evidence" value="ECO:0007669"/>
    <property type="project" value="InterPro"/>
</dbReference>
<dbReference type="AlphaFoldDB" id="A0AAV6T2U9"/>
<feature type="region of interest" description="Disordered" evidence="1">
    <location>
        <begin position="94"/>
        <end position="130"/>
    </location>
</feature>
<dbReference type="PROSITE" id="PS00197">
    <property type="entry name" value="2FE2S_FER_1"/>
    <property type="match status" value="1"/>
</dbReference>
<protein>
    <submittedName>
        <fullName evidence="2">Uncharacterized protein</fullName>
    </submittedName>
</protein>
<evidence type="ECO:0000313" key="2">
    <source>
        <dbReference type="EMBL" id="KAG7523686.1"/>
    </source>
</evidence>
<organism evidence="2 3">
    <name type="scientific">Solea senegalensis</name>
    <name type="common">Senegalese sole</name>
    <dbReference type="NCBI Taxonomy" id="28829"/>
    <lineage>
        <taxon>Eukaryota</taxon>
        <taxon>Metazoa</taxon>
        <taxon>Chordata</taxon>
        <taxon>Craniata</taxon>
        <taxon>Vertebrata</taxon>
        <taxon>Euteleostomi</taxon>
        <taxon>Actinopterygii</taxon>
        <taxon>Neopterygii</taxon>
        <taxon>Teleostei</taxon>
        <taxon>Neoteleostei</taxon>
        <taxon>Acanthomorphata</taxon>
        <taxon>Carangaria</taxon>
        <taxon>Pleuronectiformes</taxon>
        <taxon>Pleuronectoidei</taxon>
        <taxon>Soleidae</taxon>
        <taxon>Solea</taxon>
    </lineage>
</organism>
<dbReference type="InterPro" id="IPR006058">
    <property type="entry name" value="2Fe2S_fd_BS"/>
</dbReference>
<feature type="compositionally biased region" description="Acidic residues" evidence="1">
    <location>
        <begin position="101"/>
        <end position="111"/>
    </location>
</feature>
<dbReference type="PANTHER" id="PTHR31751:SF44">
    <property type="entry name" value="SI:CH211-211K8.4-RELATED"/>
    <property type="match status" value="1"/>
</dbReference>
<dbReference type="Proteomes" id="UP000693946">
    <property type="component" value="Linkage Group LG1"/>
</dbReference>
<proteinExistence type="predicted"/>
<accession>A0AAV6T2U9</accession>
<sequence length="625" mass="71378">MRTVKTQCSRGSCAQCEHRDTCASTSGAVDKGHHVACQTDPPTKTTRSIGTQLSIKTLGPHFRSTGTQIRFPTIDVGVGTAAVLPFLAPVKRPSKRRRTELEEEGEEEEPLEASSVDIQVPHDSTHDPVDTLNESARVTKESSVPVHKTPTYIVYENCLLELFQLCPVCKRNCDVRSRRFGTFLSVEQQCLHCEFSRKWNSQPLVGSTPAGNLQLSTAVYTTGASFFKLEKVFRAMHLKMFKYDSFRRHAQMYIEPAIVHKWKTTQDAILQQLSEQQNVVLGGDLRADAPGHSARYGSYTMMDLRTNTVIDIQLVQSNEVGGSYHMEKEGLKRSLALLEERGVTLESIVTHRRPQIQKFLKESNITHYYDVWHMEKGLSKKLLKISQNKDCEKLTKWLRSIKNHMYWTVASSTSVPERTAKWTSILNHVLDIHTHEDPAFPQCLHPIRISKDRNKWLTAGTAAFCRLEKVLTNKRVMKDVVKLSPHYQTSSLEDFHRLILSFAPKNVVFPFLGMLCRLYLAVMHFNENTDRAQATNSDGEPLFKLQFPKWKKGEFTAKPVKEQPTFRYVDEIMDLVFEKVFPEPGPYTDVVLKMSIPEDLSALFEKPDRKEVIERYVTRFSQGLV</sequence>
<gene>
    <name evidence="2" type="ORF">JOB18_001888</name>
</gene>
<reference evidence="2 3" key="1">
    <citation type="journal article" date="2021" name="Sci. Rep.">
        <title>Chromosome anchoring in Senegalese sole (Solea senegalensis) reveals sex-associated markers and genome rearrangements in flatfish.</title>
        <authorList>
            <person name="Guerrero-Cozar I."/>
            <person name="Gomez-Garrido J."/>
            <person name="Berbel C."/>
            <person name="Martinez-Blanch J.F."/>
            <person name="Alioto T."/>
            <person name="Claros M.G."/>
            <person name="Gagnaire P.A."/>
            <person name="Manchado M."/>
        </authorList>
    </citation>
    <scope>NUCLEOTIDE SEQUENCE [LARGE SCALE GENOMIC DNA]</scope>
    <source>
        <strain evidence="2">Sse05_10M</strain>
    </source>
</reference>